<keyword evidence="2" id="KW-0489">Methyltransferase</keyword>
<dbReference type="AlphaFoldDB" id="A0A2N3Q1Y1"/>
<reference evidence="3" key="1">
    <citation type="submission" date="2017-12" db="EMBL/GenBank/DDBJ databases">
        <title>Draft genome sequence of Telmatospirillum siberiense 26-4b1T, an acidotolerant peatland alphaproteobacterium potentially involved in sulfur cycling.</title>
        <authorList>
            <person name="Hausmann B."/>
            <person name="Pjevac P."/>
            <person name="Schreck K."/>
            <person name="Herbold C.W."/>
            <person name="Daims H."/>
            <person name="Wagner M."/>
            <person name="Pester M."/>
            <person name="Loy A."/>
        </authorList>
    </citation>
    <scope>NUCLEOTIDE SEQUENCE [LARGE SCALE GENOMIC DNA]</scope>
    <source>
        <strain evidence="3">26-4b1</strain>
    </source>
</reference>
<dbReference type="SUPFAM" id="SSF53335">
    <property type="entry name" value="S-adenosyl-L-methionine-dependent methyltransferases"/>
    <property type="match status" value="1"/>
</dbReference>
<organism evidence="2 3">
    <name type="scientific">Telmatospirillum siberiense</name>
    <dbReference type="NCBI Taxonomy" id="382514"/>
    <lineage>
        <taxon>Bacteria</taxon>
        <taxon>Pseudomonadati</taxon>
        <taxon>Pseudomonadota</taxon>
        <taxon>Alphaproteobacteria</taxon>
        <taxon>Rhodospirillales</taxon>
        <taxon>Rhodospirillaceae</taxon>
        <taxon>Telmatospirillum</taxon>
    </lineage>
</organism>
<dbReference type="InterPro" id="IPR029063">
    <property type="entry name" value="SAM-dependent_MTases_sf"/>
</dbReference>
<dbReference type="Proteomes" id="UP000233293">
    <property type="component" value="Unassembled WGS sequence"/>
</dbReference>
<dbReference type="CDD" id="cd02440">
    <property type="entry name" value="AdoMet_MTases"/>
    <property type="match status" value="1"/>
</dbReference>
<dbReference type="InterPro" id="IPR041698">
    <property type="entry name" value="Methyltransf_25"/>
</dbReference>
<dbReference type="GO" id="GO:0032259">
    <property type="term" value="P:methylation"/>
    <property type="evidence" value="ECO:0007669"/>
    <property type="project" value="UniProtKB-KW"/>
</dbReference>
<sequence length="225" mass="25564">MVREAFDNSARHFDRLRRRLVPRFDDFYGSVLELLEDHLCDEPVHCLDLGAGTGLLSELVLDRFPQASLTAIDVAEKMAEQARLRLTRFGERVRIKVADYRHMDLPNPVGAVVSALSIHHLADGEKRSLFRRIHDALLPGGLFINADQSLAPAPAAERAYHARWLADVRASALGEQDLAVALERSRRDRNALMTDQVAWLHEAGFAVADVAWKRYRFTVFWARKR</sequence>
<keyword evidence="2" id="KW-0808">Transferase</keyword>
<dbReference type="OrthoDB" id="9800454at2"/>
<keyword evidence="3" id="KW-1185">Reference proteome</keyword>
<dbReference type="GO" id="GO:0008168">
    <property type="term" value="F:methyltransferase activity"/>
    <property type="evidence" value="ECO:0007669"/>
    <property type="project" value="UniProtKB-KW"/>
</dbReference>
<dbReference type="Gene3D" id="3.40.50.150">
    <property type="entry name" value="Vaccinia Virus protein VP39"/>
    <property type="match status" value="1"/>
</dbReference>
<name>A0A2N3Q1Y1_9PROT</name>
<comment type="caution">
    <text evidence="2">The sequence shown here is derived from an EMBL/GenBank/DDBJ whole genome shotgun (WGS) entry which is preliminary data.</text>
</comment>
<proteinExistence type="predicted"/>
<dbReference type="Pfam" id="PF13649">
    <property type="entry name" value="Methyltransf_25"/>
    <property type="match status" value="1"/>
</dbReference>
<dbReference type="PANTHER" id="PTHR43591">
    <property type="entry name" value="METHYLTRANSFERASE"/>
    <property type="match status" value="1"/>
</dbReference>
<protein>
    <submittedName>
        <fullName evidence="2">16S rRNA (Cytosine(1402)-N(4))-methyltransferase</fullName>
    </submittedName>
</protein>
<feature type="domain" description="Methyltransferase" evidence="1">
    <location>
        <begin position="47"/>
        <end position="141"/>
    </location>
</feature>
<evidence type="ECO:0000259" key="1">
    <source>
        <dbReference type="Pfam" id="PF13649"/>
    </source>
</evidence>
<evidence type="ECO:0000313" key="3">
    <source>
        <dbReference type="Proteomes" id="UP000233293"/>
    </source>
</evidence>
<gene>
    <name evidence="2" type="primary">mraW</name>
    <name evidence="2" type="ORF">CWS72_01170</name>
</gene>
<dbReference type="EMBL" id="PIUM01000001">
    <property type="protein sequence ID" value="PKU26662.1"/>
    <property type="molecule type" value="Genomic_DNA"/>
</dbReference>
<evidence type="ECO:0000313" key="2">
    <source>
        <dbReference type="EMBL" id="PKU26662.1"/>
    </source>
</evidence>
<accession>A0A2N3Q1Y1</accession>